<accession>A0A850PBK8</accession>
<evidence type="ECO:0000256" key="2">
    <source>
        <dbReference type="ARBA" id="ARBA00022475"/>
    </source>
</evidence>
<evidence type="ECO:0000256" key="6">
    <source>
        <dbReference type="ARBA" id="ARBA00023136"/>
    </source>
</evidence>
<feature type="transmembrane region" description="Helical" evidence="8">
    <location>
        <begin position="248"/>
        <end position="267"/>
    </location>
</feature>
<keyword evidence="2" id="KW-1003">Cell membrane</keyword>
<evidence type="ECO:0000256" key="7">
    <source>
        <dbReference type="SAM" id="MobiDB-lite"/>
    </source>
</evidence>
<dbReference type="GO" id="GO:0005886">
    <property type="term" value="C:plasma membrane"/>
    <property type="evidence" value="ECO:0007669"/>
    <property type="project" value="UniProtKB-SubCell"/>
</dbReference>
<name>A0A850PBK8_9PROT</name>
<feature type="transmembrane region" description="Helical" evidence="8">
    <location>
        <begin position="449"/>
        <end position="467"/>
    </location>
</feature>
<dbReference type="Pfam" id="PF03706">
    <property type="entry name" value="LPG_synthase_TM"/>
    <property type="match status" value="1"/>
</dbReference>
<feature type="transmembrane region" description="Helical" evidence="8">
    <location>
        <begin position="138"/>
        <end position="164"/>
    </location>
</feature>
<keyword evidence="4 8" id="KW-0812">Transmembrane</keyword>
<organism evidence="9 10">
    <name type="scientific">Ameyamaea chiangmaiensis</name>
    <dbReference type="NCBI Taxonomy" id="442969"/>
    <lineage>
        <taxon>Bacteria</taxon>
        <taxon>Pseudomonadati</taxon>
        <taxon>Pseudomonadota</taxon>
        <taxon>Alphaproteobacteria</taxon>
        <taxon>Acetobacterales</taxon>
        <taxon>Acetobacteraceae</taxon>
        <taxon>Ameyamaea</taxon>
    </lineage>
</organism>
<feature type="transmembrane region" description="Helical" evidence="8">
    <location>
        <begin position="219"/>
        <end position="242"/>
    </location>
</feature>
<gene>
    <name evidence="9" type="ORF">HUK82_07020</name>
</gene>
<evidence type="ECO:0000256" key="4">
    <source>
        <dbReference type="ARBA" id="ARBA00022692"/>
    </source>
</evidence>
<feature type="transmembrane region" description="Helical" evidence="8">
    <location>
        <begin position="521"/>
        <end position="540"/>
    </location>
</feature>
<dbReference type="AlphaFoldDB" id="A0A850PBK8"/>
<evidence type="ECO:0000256" key="3">
    <source>
        <dbReference type="ARBA" id="ARBA00022679"/>
    </source>
</evidence>
<feature type="transmembrane region" description="Helical" evidence="8">
    <location>
        <begin position="176"/>
        <end position="198"/>
    </location>
</feature>
<evidence type="ECO:0000256" key="1">
    <source>
        <dbReference type="ARBA" id="ARBA00004651"/>
    </source>
</evidence>
<dbReference type="Proteomes" id="UP000585665">
    <property type="component" value="Unassembled WGS sequence"/>
</dbReference>
<dbReference type="PANTHER" id="PTHR34697:SF2">
    <property type="entry name" value="PHOSPHATIDYLGLYCEROL LYSYLTRANSFERASE"/>
    <property type="match status" value="1"/>
</dbReference>
<proteinExistence type="predicted"/>
<feature type="region of interest" description="Disordered" evidence="7">
    <location>
        <begin position="683"/>
        <end position="704"/>
    </location>
</feature>
<reference evidence="9 10" key="1">
    <citation type="submission" date="2020-06" db="EMBL/GenBank/DDBJ databases">
        <title>Description of novel acetic acid bacteria.</title>
        <authorList>
            <person name="Sombolestani A."/>
        </authorList>
    </citation>
    <scope>NUCLEOTIDE SEQUENCE [LARGE SCALE GENOMIC DNA]</scope>
    <source>
        <strain evidence="9 10">LMG 27010</strain>
    </source>
</reference>
<comment type="subcellular location">
    <subcellularLocation>
        <location evidence="1">Cell membrane</location>
        <topology evidence="1">Multi-pass membrane protein</topology>
    </subcellularLocation>
</comment>
<sequence>MTSSSPEPRVVPSERDQWWRGYLRHLPHLLGVVLMLAAIGVMQHEVRTLHFADIRQAIAAMPVRSLLAGVGCTVLSYFILSFYDRLAVIHVGERVSFRRTAFAAFCSYVLSHNLGFSAISGAAVRFRLYRNWGVSSVVVAQIIAFCSTTYLLGAAALIGGILLLEPGAVPMLGPHVPLWGLRLIGCGLWIGLAAYVVLSVRVRMVKLFGHVIELPRTGMAIAQTAVASLELAATAAIAYVLLPADVSLGFGAFIAIYLASYTAGLVASVPGGLGVFDGAMMLALGYYMAPAQIIGVILIFRLFYYIAPLILAGLMFAGHELFLRGDAALARRAAGEKAPERGPRKARPSQVIRESEADFSVVVATAGVSASGLMLLAIAILAPMDDAQGAHGLRWLESVTGDYLLSLVGMALIGLALGLAQRVTLAWKATLGLLGLACLVTLLRGTMLVVPGLLALVAFLIAPFRSCYYRRARLLSEPLAPATLTALFLLLGSVTVLVVLGPHPDEDSTWWQLVLFSPGPIRWAIVLSVLLGLVTIARLLQRGELLVWPWNEEAHALYRGLDHALEDFGARRPNGLIVGDASAAALPFCRTERYLIGLGDPAGAEVACASAIWKLRDLAAQEGRGLAFWRVGKTLLRAYEDMGLTAWPMSGKVEQFVCCAAEDYSRLRDVMVRESRKSAEVAARRGLAGSARRDREGHGPGPAP</sequence>
<dbReference type="GO" id="GO:0016755">
    <property type="term" value="F:aminoacyltransferase activity"/>
    <property type="evidence" value="ECO:0007669"/>
    <property type="project" value="TreeGrafter"/>
</dbReference>
<keyword evidence="6 8" id="KW-0472">Membrane</keyword>
<keyword evidence="10" id="KW-1185">Reference proteome</keyword>
<feature type="transmembrane region" description="Helical" evidence="8">
    <location>
        <begin position="305"/>
        <end position="323"/>
    </location>
</feature>
<dbReference type="InterPro" id="IPR051211">
    <property type="entry name" value="PG_lysyltransferase"/>
</dbReference>
<evidence type="ECO:0000313" key="10">
    <source>
        <dbReference type="Proteomes" id="UP000585665"/>
    </source>
</evidence>
<feature type="transmembrane region" description="Helical" evidence="8">
    <location>
        <begin position="479"/>
        <end position="501"/>
    </location>
</feature>
<evidence type="ECO:0000256" key="8">
    <source>
        <dbReference type="SAM" id="Phobius"/>
    </source>
</evidence>
<dbReference type="InterPro" id="IPR022791">
    <property type="entry name" value="L-PG_synthase/AglD"/>
</dbReference>
<evidence type="ECO:0000256" key="5">
    <source>
        <dbReference type="ARBA" id="ARBA00022989"/>
    </source>
</evidence>
<keyword evidence="5 8" id="KW-1133">Transmembrane helix</keyword>
<dbReference type="RefSeq" id="WP_176613282.1">
    <property type="nucleotide sequence ID" value="NZ_JABXXR010000036.1"/>
</dbReference>
<dbReference type="PANTHER" id="PTHR34697">
    <property type="entry name" value="PHOSPHATIDYLGLYCEROL LYSYLTRANSFERASE"/>
    <property type="match status" value="1"/>
</dbReference>
<feature type="transmembrane region" description="Helical" evidence="8">
    <location>
        <begin position="403"/>
        <end position="420"/>
    </location>
</feature>
<feature type="transmembrane region" description="Helical" evidence="8">
    <location>
        <begin position="22"/>
        <end position="42"/>
    </location>
</feature>
<feature type="transmembrane region" description="Helical" evidence="8">
    <location>
        <begin position="359"/>
        <end position="383"/>
    </location>
</feature>
<feature type="transmembrane region" description="Helical" evidence="8">
    <location>
        <begin position="63"/>
        <end position="82"/>
    </location>
</feature>
<dbReference type="GO" id="GO:0055091">
    <property type="term" value="P:phospholipid homeostasis"/>
    <property type="evidence" value="ECO:0007669"/>
    <property type="project" value="TreeGrafter"/>
</dbReference>
<evidence type="ECO:0000313" key="9">
    <source>
        <dbReference type="EMBL" id="NVN40313.1"/>
    </source>
</evidence>
<dbReference type="EMBL" id="JABXXR010000036">
    <property type="protein sequence ID" value="NVN40313.1"/>
    <property type="molecule type" value="Genomic_DNA"/>
</dbReference>
<protein>
    <submittedName>
        <fullName evidence="9">Lysylphosphatidylglycerol synthetase family protein</fullName>
    </submittedName>
</protein>
<comment type="caution">
    <text evidence="9">The sequence shown here is derived from an EMBL/GenBank/DDBJ whole genome shotgun (WGS) entry which is preliminary data.</text>
</comment>
<keyword evidence="3" id="KW-0808">Transferase</keyword>